<evidence type="ECO:0000313" key="9">
    <source>
        <dbReference type="Proteomes" id="UP000639775"/>
    </source>
</evidence>
<organism evidence="8 9">
    <name type="scientific">Roseovarius gahaiensis</name>
    <dbReference type="NCBI Taxonomy" id="2716691"/>
    <lineage>
        <taxon>Bacteria</taxon>
        <taxon>Pseudomonadati</taxon>
        <taxon>Pseudomonadota</taxon>
        <taxon>Alphaproteobacteria</taxon>
        <taxon>Rhodobacterales</taxon>
        <taxon>Roseobacteraceae</taxon>
        <taxon>Roseovarius</taxon>
    </lineage>
</organism>
<keyword evidence="3" id="KW-0813">Transport</keyword>
<feature type="compositionally biased region" description="Basic and acidic residues" evidence="6">
    <location>
        <begin position="117"/>
        <end position="186"/>
    </location>
</feature>
<feature type="region of interest" description="Disordered" evidence="6">
    <location>
        <begin position="117"/>
        <end position="192"/>
    </location>
</feature>
<keyword evidence="4 7" id="KW-0732">Signal</keyword>
<dbReference type="RefSeq" id="WP_167195218.1">
    <property type="nucleotide sequence ID" value="NZ_JAAORB010000010.1"/>
</dbReference>
<dbReference type="InterPro" id="IPR050492">
    <property type="entry name" value="Bact_metal-bind_prot9"/>
</dbReference>
<comment type="caution">
    <text evidence="8">The sequence shown here is derived from an EMBL/GenBank/DDBJ whole genome shotgun (WGS) entry which is preliminary data.</text>
</comment>
<dbReference type="SUPFAM" id="SSF53807">
    <property type="entry name" value="Helical backbone' metal receptor"/>
    <property type="match status" value="1"/>
</dbReference>
<accession>A0A967BAC0</accession>
<keyword evidence="9" id="KW-1185">Reference proteome</keyword>
<evidence type="ECO:0000256" key="6">
    <source>
        <dbReference type="SAM" id="MobiDB-lite"/>
    </source>
</evidence>
<evidence type="ECO:0000313" key="8">
    <source>
        <dbReference type="EMBL" id="NHQ74295.1"/>
    </source>
</evidence>
<dbReference type="EMBL" id="JAAORB010000010">
    <property type="protein sequence ID" value="NHQ74295.1"/>
    <property type="molecule type" value="Genomic_DNA"/>
</dbReference>
<evidence type="ECO:0000256" key="2">
    <source>
        <dbReference type="ARBA" id="ARBA00015915"/>
    </source>
</evidence>
<dbReference type="Gene3D" id="3.40.50.1980">
    <property type="entry name" value="Nitrogenase molybdenum iron protein domain"/>
    <property type="match status" value="2"/>
</dbReference>
<dbReference type="AlphaFoldDB" id="A0A967BAC0"/>
<name>A0A967BAC0_9RHOB</name>
<dbReference type="Proteomes" id="UP000639775">
    <property type="component" value="Unassembled WGS sequence"/>
</dbReference>
<dbReference type="GO" id="GO:0006829">
    <property type="term" value="P:zinc ion transport"/>
    <property type="evidence" value="ECO:0007669"/>
    <property type="project" value="UniProtKB-KW"/>
</dbReference>
<comment type="similarity">
    <text evidence="1">Belongs to the bacterial solute-binding protein 9 family.</text>
</comment>
<reference evidence="8" key="1">
    <citation type="submission" date="2020-03" db="EMBL/GenBank/DDBJ databases">
        <title>Roseovarius gahaiensis sp. nov., isolated from Gahai Saline Lake, China.</title>
        <authorList>
            <person name="Sun X."/>
        </authorList>
    </citation>
    <scope>NUCLEOTIDE SEQUENCE</scope>
    <source>
        <strain evidence="8">GH877</strain>
    </source>
</reference>
<sequence>MRLPATALAALLSFGLPAVADTPRVAADIAPIQSLVAQVMDGVGEVDVIVRPGMSPHGYAMRPSEARALDQADLVIWMGPELTSWLDEAIETLADDAVVLTLMDNPETITLASRKGARFETHEHGHDSHDAQDDHAHDDHDDHGHEEHGHDDYDDHGHDEHDDHAHGGHDHDDHGHEEAHAHDGADPHAWLDPQNADRWLGLIAAELAQLDPDNAEAYKANAQQARSDLAALSADITAQLAPLGDRPFLVFHDAYQYFEARFGVTAAGAISISDASDPGPARLAELRALVEEENIVCAFAEPQFNTTILDTVFPDTLRIGTLDPQGLAHPAGAGLYSALLRDMADAMVECLSPKG</sequence>
<feature type="signal peptide" evidence="7">
    <location>
        <begin position="1"/>
        <end position="20"/>
    </location>
</feature>
<evidence type="ECO:0000256" key="7">
    <source>
        <dbReference type="SAM" id="SignalP"/>
    </source>
</evidence>
<protein>
    <recommendedName>
        <fullName evidence="2">High-affinity zinc uptake system protein ZnuA</fullName>
    </recommendedName>
</protein>
<keyword evidence="5" id="KW-0864">Zinc transport</keyword>
<keyword evidence="5" id="KW-0862">Zinc</keyword>
<dbReference type="InterPro" id="IPR006127">
    <property type="entry name" value="ZnuA-like"/>
</dbReference>
<gene>
    <name evidence="8" type="ORF">HAT86_07425</name>
</gene>
<dbReference type="PANTHER" id="PTHR42953">
    <property type="entry name" value="HIGH-AFFINITY ZINC UPTAKE SYSTEM PROTEIN ZNUA-RELATED"/>
    <property type="match status" value="1"/>
</dbReference>
<dbReference type="Pfam" id="PF01297">
    <property type="entry name" value="ZnuA"/>
    <property type="match status" value="1"/>
</dbReference>
<evidence type="ECO:0000256" key="3">
    <source>
        <dbReference type="ARBA" id="ARBA00022448"/>
    </source>
</evidence>
<proteinExistence type="inferred from homology"/>
<evidence type="ECO:0000256" key="4">
    <source>
        <dbReference type="ARBA" id="ARBA00022729"/>
    </source>
</evidence>
<evidence type="ECO:0000256" key="5">
    <source>
        <dbReference type="ARBA" id="ARBA00022906"/>
    </source>
</evidence>
<dbReference type="PANTHER" id="PTHR42953:SF3">
    <property type="entry name" value="HIGH-AFFINITY ZINC UPTAKE SYSTEM PROTEIN ZNUA"/>
    <property type="match status" value="1"/>
</dbReference>
<feature type="chain" id="PRO_5037881080" description="High-affinity zinc uptake system protein ZnuA" evidence="7">
    <location>
        <begin position="21"/>
        <end position="355"/>
    </location>
</feature>
<dbReference type="GO" id="GO:0046872">
    <property type="term" value="F:metal ion binding"/>
    <property type="evidence" value="ECO:0007669"/>
    <property type="project" value="InterPro"/>
</dbReference>
<keyword evidence="5" id="KW-0406">Ion transport</keyword>
<evidence type="ECO:0000256" key="1">
    <source>
        <dbReference type="ARBA" id="ARBA00011028"/>
    </source>
</evidence>